<feature type="transmembrane region" description="Helical" evidence="1">
    <location>
        <begin position="46"/>
        <end position="68"/>
    </location>
</feature>
<dbReference type="InterPro" id="IPR005182">
    <property type="entry name" value="YdbS-like_PH"/>
</dbReference>
<keyword evidence="1" id="KW-1133">Transmembrane helix</keyword>
<name>A0A1F7HG78_9BACT</name>
<dbReference type="Pfam" id="PF03703">
    <property type="entry name" value="bPH_2"/>
    <property type="match status" value="1"/>
</dbReference>
<dbReference type="EMBL" id="MFZV01000052">
    <property type="protein sequence ID" value="OGK30085.1"/>
    <property type="molecule type" value="Genomic_DNA"/>
</dbReference>
<gene>
    <name evidence="3" type="ORF">A3F29_04885</name>
</gene>
<dbReference type="Proteomes" id="UP000177199">
    <property type="component" value="Unassembled WGS sequence"/>
</dbReference>
<keyword evidence="1" id="KW-0472">Membrane</keyword>
<organism evidence="3 4">
    <name type="scientific">Candidatus Roizmanbacteria bacterium RIFCSPHIGHO2_12_FULL_33_9</name>
    <dbReference type="NCBI Taxonomy" id="1802045"/>
    <lineage>
        <taxon>Bacteria</taxon>
        <taxon>Candidatus Roizmaniibacteriota</taxon>
    </lineage>
</organism>
<evidence type="ECO:0000313" key="4">
    <source>
        <dbReference type="Proteomes" id="UP000177199"/>
    </source>
</evidence>
<comment type="caution">
    <text evidence="3">The sequence shown here is derived from an EMBL/GenBank/DDBJ whole genome shotgun (WGS) entry which is preliminary data.</text>
</comment>
<evidence type="ECO:0000259" key="2">
    <source>
        <dbReference type="Pfam" id="PF03703"/>
    </source>
</evidence>
<dbReference type="AlphaFoldDB" id="A0A1F7HG78"/>
<evidence type="ECO:0000256" key="1">
    <source>
        <dbReference type="SAM" id="Phobius"/>
    </source>
</evidence>
<accession>A0A1F7HG78</accession>
<feature type="domain" description="YdbS-like PH" evidence="2">
    <location>
        <begin position="103"/>
        <end position="174"/>
    </location>
</feature>
<reference evidence="3 4" key="1">
    <citation type="journal article" date="2016" name="Nat. Commun.">
        <title>Thousands of microbial genomes shed light on interconnected biogeochemical processes in an aquifer system.</title>
        <authorList>
            <person name="Anantharaman K."/>
            <person name="Brown C.T."/>
            <person name="Hug L.A."/>
            <person name="Sharon I."/>
            <person name="Castelle C.J."/>
            <person name="Probst A.J."/>
            <person name="Thomas B.C."/>
            <person name="Singh A."/>
            <person name="Wilkins M.J."/>
            <person name="Karaoz U."/>
            <person name="Brodie E.L."/>
            <person name="Williams K.H."/>
            <person name="Hubbard S.S."/>
            <person name="Banfield J.F."/>
        </authorList>
    </citation>
    <scope>NUCLEOTIDE SEQUENCE [LARGE SCALE GENOMIC DNA]</scope>
</reference>
<feature type="transmembrane region" description="Helical" evidence="1">
    <location>
        <begin position="74"/>
        <end position="97"/>
    </location>
</feature>
<protein>
    <recommendedName>
        <fullName evidence="2">YdbS-like PH domain-containing protein</fullName>
    </recommendedName>
</protein>
<proteinExistence type="predicted"/>
<sequence>MEDSKQKQHNIFHSYCIKPNIRFESQQDDEEVLLVLRPHPISQIPWIINGLILFVLLILVDIIFFNSLTLSQFIVINALSISFIGAFFWFNFLAYFFNVGIVTTHRIVDVDYNTVFYKDVAETIYSKIEDISTKSPGILASFFDYGDIYIQTAGSNMNVQFESVPKPAEVTKTITNLSE</sequence>
<keyword evidence="1" id="KW-0812">Transmembrane</keyword>
<evidence type="ECO:0000313" key="3">
    <source>
        <dbReference type="EMBL" id="OGK30085.1"/>
    </source>
</evidence>